<feature type="chain" id="PRO_5046157264" evidence="2">
    <location>
        <begin position="18"/>
        <end position="231"/>
    </location>
</feature>
<dbReference type="PROSITE" id="PS50005">
    <property type="entry name" value="TPR"/>
    <property type="match status" value="1"/>
</dbReference>
<dbReference type="Proteomes" id="UP001255185">
    <property type="component" value="Unassembled WGS sequence"/>
</dbReference>
<protein>
    <submittedName>
        <fullName evidence="3">Tetratricopeptide (TPR) repeat protein</fullName>
    </submittedName>
</protein>
<accession>A0ABU1TR26</accession>
<organism evidence="3 4">
    <name type="scientific">Flavobacterium arsenatis</name>
    <dbReference type="NCBI Taxonomy" id="1484332"/>
    <lineage>
        <taxon>Bacteria</taxon>
        <taxon>Pseudomonadati</taxon>
        <taxon>Bacteroidota</taxon>
        <taxon>Flavobacteriia</taxon>
        <taxon>Flavobacteriales</taxon>
        <taxon>Flavobacteriaceae</taxon>
        <taxon>Flavobacterium</taxon>
    </lineage>
</organism>
<feature type="repeat" description="TPR" evidence="1">
    <location>
        <begin position="50"/>
        <end position="83"/>
    </location>
</feature>
<gene>
    <name evidence="3" type="ORF">J2X31_001867</name>
</gene>
<dbReference type="SMART" id="SM00028">
    <property type="entry name" value="TPR"/>
    <property type="match status" value="3"/>
</dbReference>
<dbReference type="RefSeq" id="WP_310026223.1">
    <property type="nucleotide sequence ID" value="NZ_JAVDVI010000007.1"/>
</dbReference>
<evidence type="ECO:0000313" key="3">
    <source>
        <dbReference type="EMBL" id="MDR6967853.1"/>
    </source>
</evidence>
<name>A0ABU1TR26_9FLAO</name>
<dbReference type="Pfam" id="PF14559">
    <property type="entry name" value="TPR_19"/>
    <property type="match status" value="1"/>
</dbReference>
<keyword evidence="1" id="KW-0802">TPR repeat</keyword>
<reference evidence="3 4" key="1">
    <citation type="submission" date="2023-07" db="EMBL/GenBank/DDBJ databases">
        <title>Sorghum-associated microbial communities from plants grown in Nebraska, USA.</title>
        <authorList>
            <person name="Schachtman D."/>
        </authorList>
    </citation>
    <scope>NUCLEOTIDE SEQUENCE [LARGE SCALE GENOMIC DNA]</scope>
    <source>
        <strain evidence="3 4">3773</strain>
    </source>
</reference>
<evidence type="ECO:0000256" key="1">
    <source>
        <dbReference type="PROSITE-ProRule" id="PRU00339"/>
    </source>
</evidence>
<dbReference type="SUPFAM" id="SSF81901">
    <property type="entry name" value="HCP-like"/>
    <property type="match status" value="1"/>
</dbReference>
<comment type="caution">
    <text evidence="3">The sequence shown here is derived from an EMBL/GenBank/DDBJ whole genome shotgun (WGS) entry which is preliminary data.</text>
</comment>
<evidence type="ECO:0000313" key="4">
    <source>
        <dbReference type="Proteomes" id="UP001255185"/>
    </source>
</evidence>
<dbReference type="EMBL" id="JAVDVI010000007">
    <property type="protein sequence ID" value="MDR6967853.1"/>
    <property type="molecule type" value="Genomic_DNA"/>
</dbReference>
<dbReference type="Gene3D" id="1.25.40.10">
    <property type="entry name" value="Tetratricopeptide repeat domain"/>
    <property type="match status" value="2"/>
</dbReference>
<sequence>MKLLHFFIFLFSIQMMASDFEKAEKLFNQQKYSQAESLFEKYLEAYPNHTKTIEYLGDIAGHAKDWDKAIEYYEKLKNQFPKNANYHYKFGGAMGMKAKDANKFKALGMIDAIETAFLTSSKLDPKHIDARWALVELYLQLPGIVGGSEKKATKYAEELHQLSPVDGYLAKGKIAEYFKRFTVAEQHYKKAHEIGNSKTSFQNLYDLYLKKLKEPKKAEDLKKQFENRLKV</sequence>
<dbReference type="InterPro" id="IPR011990">
    <property type="entry name" value="TPR-like_helical_dom_sf"/>
</dbReference>
<keyword evidence="2" id="KW-0732">Signal</keyword>
<proteinExistence type="predicted"/>
<feature type="signal peptide" evidence="2">
    <location>
        <begin position="1"/>
        <end position="17"/>
    </location>
</feature>
<dbReference type="InterPro" id="IPR019734">
    <property type="entry name" value="TPR_rpt"/>
</dbReference>
<keyword evidence="4" id="KW-1185">Reference proteome</keyword>
<evidence type="ECO:0000256" key="2">
    <source>
        <dbReference type="SAM" id="SignalP"/>
    </source>
</evidence>